<organism evidence="4 5">
    <name type="scientific">Methylophaga marina</name>
    <dbReference type="NCBI Taxonomy" id="45495"/>
    <lineage>
        <taxon>Bacteria</taxon>
        <taxon>Pseudomonadati</taxon>
        <taxon>Pseudomonadota</taxon>
        <taxon>Gammaproteobacteria</taxon>
        <taxon>Thiotrichales</taxon>
        <taxon>Piscirickettsiaceae</taxon>
        <taxon>Methylophaga</taxon>
    </lineage>
</organism>
<sequence length="296" mass="32384">MAEDNNDILEEETETPPASDDTPEREVAPEDNDTAKANSKDKPLLFGLSKSLLIKIGIGVAALLLITGLALFFLMDSSDTEEEAEPILLDAPTDSDNEDTDNLSSADEQSAVLPEVDINLEDDEEEGVVLPTVVKKQTDENGNVIPTENLIDPMPGDETALNENTASSEMANQQNNEADTLPSITTDSTAPNIDGSSPDKLLKEVMALQQQLNKQQSTNQELIRQIQELSNENKSLKNEDLTASNYVAPAAPSFTDNNEAQSDNDKPIQYQDYRYSQQHKLNIGPQWGEVNPNVDK</sequence>
<dbReference type="EMBL" id="BAAADG010000004">
    <property type="protein sequence ID" value="GAA0221633.1"/>
    <property type="molecule type" value="Genomic_DNA"/>
</dbReference>
<proteinExistence type="predicted"/>
<evidence type="ECO:0000313" key="5">
    <source>
        <dbReference type="Proteomes" id="UP001501476"/>
    </source>
</evidence>
<keyword evidence="3" id="KW-1133">Transmembrane helix</keyword>
<comment type="caution">
    <text evidence="4">The sequence shown here is derived from an EMBL/GenBank/DDBJ whole genome shotgun (WGS) entry which is preliminary data.</text>
</comment>
<evidence type="ECO:0000313" key="4">
    <source>
        <dbReference type="EMBL" id="GAA0221633.1"/>
    </source>
</evidence>
<gene>
    <name evidence="4" type="ORF">GCM10008964_11390</name>
</gene>
<dbReference type="RefSeq" id="WP_286304436.1">
    <property type="nucleotide sequence ID" value="NZ_AP027741.1"/>
</dbReference>
<keyword evidence="3" id="KW-0472">Membrane</keyword>
<keyword evidence="5" id="KW-1185">Reference proteome</keyword>
<keyword evidence="3" id="KW-0812">Transmembrane</keyword>
<feature type="compositionally biased region" description="Acidic residues" evidence="2">
    <location>
        <begin position="1"/>
        <end position="14"/>
    </location>
</feature>
<feature type="region of interest" description="Disordered" evidence="2">
    <location>
        <begin position="277"/>
        <end position="296"/>
    </location>
</feature>
<feature type="coiled-coil region" evidence="1">
    <location>
        <begin position="205"/>
        <end position="239"/>
    </location>
</feature>
<evidence type="ECO:0000256" key="1">
    <source>
        <dbReference type="SAM" id="Coils"/>
    </source>
</evidence>
<feature type="transmembrane region" description="Helical" evidence="3">
    <location>
        <begin position="52"/>
        <end position="75"/>
    </location>
</feature>
<protein>
    <submittedName>
        <fullName evidence="4">Uncharacterized protein</fullName>
    </submittedName>
</protein>
<keyword evidence="1" id="KW-0175">Coiled coil</keyword>
<accession>A0ABP3D291</accession>
<feature type="region of interest" description="Disordered" evidence="2">
    <location>
        <begin position="249"/>
        <end position="269"/>
    </location>
</feature>
<feature type="region of interest" description="Disordered" evidence="2">
    <location>
        <begin position="1"/>
        <end position="40"/>
    </location>
</feature>
<reference evidence="5" key="1">
    <citation type="journal article" date="2019" name="Int. J. Syst. Evol. Microbiol.">
        <title>The Global Catalogue of Microorganisms (GCM) 10K type strain sequencing project: providing services to taxonomists for standard genome sequencing and annotation.</title>
        <authorList>
            <consortium name="The Broad Institute Genomics Platform"/>
            <consortium name="The Broad Institute Genome Sequencing Center for Infectious Disease"/>
            <person name="Wu L."/>
            <person name="Ma J."/>
        </authorList>
    </citation>
    <scope>NUCLEOTIDE SEQUENCE [LARGE SCALE GENOMIC DNA]</scope>
    <source>
        <strain evidence="5">JCM 6886</strain>
    </source>
</reference>
<evidence type="ECO:0000256" key="2">
    <source>
        <dbReference type="SAM" id="MobiDB-lite"/>
    </source>
</evidence>
<dbReference type="Proteomes" id="UP001501476">
    <property type="component" value="Unassembled WGS sequence"/>
</dbReference>
<name>A0ABP3D291_9GAMM</name>
<feature type="region of interest" description="Disordered" evidence="2">
    <location>
        <begin position="89"/>
        <end position="111"/>
    </location>
</feature>
<evidence type="ECO:0000256" key="3">
    <source>
        <dbReference type="SAM" id="Phobius"/>
    </source>
</evidence>